<dbReference type="SUPFAM" id="SSF82185">
    <property type="entry name" value="Histone H3 K4-specific methyltransferase SET7/9 N-terminal domain"/>
    <property type="match status" value="1"/>
</dbReference>
<name>A0A382SG54_9ZZZZ</name>
<sequence>MIIKQIKYELVEFDKEIRSRLGIHPDDWRDHYINDGKLEIMHGQNEIYYENGNLFGKGFVNQGYKEGAWQYFYEDGKIDQRGFYIRGHRFSKKNRYYDLERYSINQILCLEEEEWCDKLDYTWEHYDKNGRKLPNTYDEKLQEDLDELNSKINFHNKFISGLEKMLKEVKYYDHKDGIYLFERSLKKQKIKEKIEKIIKSIEPMLIERERLLHQLEL</sequence>
<evidence type="ECO:0008006" key="2">
    <source>
        <dbReference type="Google" id="ProtNLM"/>
    </source>
</evidence>
<gene>
    <name evidence="1" type="ORF">METZ01_LOCUS360745</name>
</gene>
<dbReference type="Gene3D" id="2.20.110.10">
    <property type="entry name" value="Histone H3 K4-specific methyltransferase SET7/9 N-terminal domain"/>
    <property type="match status" value="1"/>
</dbReference>
<dbReference type="AlphaFoldDB" id="A0A382SG54"/>
<proteinExistence type="predicted"/>
<organism evidence="1">
    <name type="scientific">marine metagenome</name>
    <dbReference type="NCBI Taxonomy" id="408172"/>
    <lineage>
        <taxon>unclassified sequences</taxon>
        <taxon>metagenomes</taxon>
        <taxon>ecological metagenomes</taxon>
    </lineage>
</organism>
<reference evidence="1" key="1">
    <citation type="submission" date="2018-05" db="EMBL/GenBank/DDBJ databases">
        <authorList>
            <person name="Lanie J.A."/>
            <person name="Ng W.-L."/>
            <person name="Kazmierczak K.M."/>
            <person name="Andrzejewski T.M."/>
            <person name="Davidsen T.M."/>
            <person name="Wayne K.J."/>
            <person name="Tettelin H."/>
            <person name="Glass J.I."/>
            <person name="Rusch D."/>
            <person name="Podicherti R."/>
            <person name="Tsui H.-C.T."/>
            <person name="Winkler M.E."/>
        </authorList>
    </citation>
    <scope>NUCLEOTIDE SEQUENCE</scope>
</reference>
<dbReference type="EMBL" id="UINC01128256">
    <property type="protein sequence ID" value="SVD07891.1"/>
    <property type="molecule type" value="Genomic_DNA"/>
</dbReference>
<protein>
    <recommendedName>
        <fullName evidence="2">MORN repeat protein</fullName>
    </recommendedName>
</protein>
<evidence type="ECO:0000313" key="1">
    <source>
        <dbReference type="EMBL" id="SVD07891.1"/>
    </source>
</evidence>
<accession>A0A382SG54</accession>